<keyword evidence="2" id="KW-0812">Transmembrane</keyword>
<keyword evidence="2" id="KW-1133">Transmembrane helix</keyword>
<dbReference type="EMBL" id="JAAWWB010000011">
    <property type="protein sequence ID" value="KAG6772980.1"/>
    <property type="molecule type" value="Genomic_DNA"/>
</dbReference>
<dbReference type="PANTHER" id="PTHR34360:SF1">
    <property type="entry name" value="OS08G0519400 PROTEIN"/>
    <property type="match status" value="1"/>
</dbReference>
<evidence type="ECO:0000313" key="4">
    <source>
        <dbReference type="EMBL" id="KAG6772980.1"/>
    </source>
</evidence>
<dbReference type="OrthoDB" id="2017695at2759"/>
<dbReference type="Proteomes" id="UP000886885">
    <property type="component" value="Chromosome 6A"/>
</dbReference>
<evidence type="ECO:0000256" key="1">
    <source>
        <dbReference type="SAM" id="Coils"/>
    </source>
</evidence>
<evidence type="ECO:0000313" key="5">
    <source>
        <dbReference type="Proteomes" id="UP000886885"/>
    </source>
</evidence>
<keyword evidence="1" id="KW-0175">Coiled coil</keyword>
<feature type="signal peptide" evidence="3">
    <location>
        <begin position="1"/>
        <end position="27"/>
    </location>
</feature>
<dbReference type="PANTHER" id="PTHR34360">
    <property type="entry name" value="OS08G0519400 PROTEIN"/>
    <property type="match status" value="1"/>
</dbReference>
<comment type="caution">
    <text evidence="4">The sequence shown here is derived from an EMBL/GenBank/DDBJ whole genome shotgun (WGS) entry which is preliminary data.</text>
</comment>
<keyword evidence="3" id="KW-0732">Signal</keyword>
<feature type="chain" id="PRO_5036442773" evidence="3">
    <location>
        <begin position="28"/>
        <end position="482"/>
    </location>
</feature>
<keyword evidence="5" id="KW-1185">Reference proteome</keyword>
<name>A0A8X7ZPX8_POPTO</name>
<keyword evidence="2" id="KW-0472">Membrane</keyword>
<proteinExistence type="predicted"/>
<accession>A0A8X7ZPX8</accession>
<evidence type="ECO:0000256" key="3">
    <source>
        <dbReference type="SAM" id="SignalP"/>
    </source>
</evidence>
<dbReference type="AlphaFoldDB" id="A0A8X7ZPX8"/>
<reference evidence="4" key="1">
    <citation type="journal article" date="2020" name="bioRxiv">
        <title>Hybrid origin of Populus tomentosa Carr. identified through genome sequencing and phylogenomic analysis.</title>
        <authorList>
            <person name="An X."/>
            <person name="Gao K."/>
            <person name="Chen Z."/>
            <person name="Li J."/>
            <person name="Yang X."/>
            <person name="Yang X."/>
            <person name="Zhou J."/>
            <person name="Guo T."/>
            <person name="Zhao T."/>
            <person name="Huang S."/>
            <person name="Miao D."/>
            <person name="Khan W.U."/>
            <person name="Rao P."/>
            <person name="Ye M."/>
            <person name="Lei B."/>
            <person name="Liao W."/>
            <person name="Wang J."/>
            <person name="Ji L."/>
            <person name="Li Y."/>
            <person name="Guo B."/>
            <person name="Mustafa N.S."/>
            <person name="Li S."/>
            <person name="Yun Q."/>
            <person name="Keller S.R."/>
            <person name="Mao J."/>
            <person name="Zhang R."/>
            <person name="Strauss S.H."/>
        </authorList>
    </citation>
    <scope>NUCLEOTIDE SEQUENCE</scope>
    <source>
        <strain evidence="4">GM15</strain>
        <tissue evidence="4">Leaf</tissue>
    </source>
</reference>
<feature type="transmembrane region" description="Helical" evidence="2">
    <location>
        <begin position="432"/>
        <end position="451"/>
    </location>
</feature>
<protein>
    <submittedName>
        <fullName evidence="4">Uncharacterized protein</fullName>
    </submittedName>
</protein>
<feature type="coiled-coil region" evidence="1">
    <location>
        <begin position="48"/>
        <end position="206"/>
    </location>
</feature>
<evidence type="ECO:0000256" key="2">
    <source>
        <dbReference type="SAM" id="Phobius"/>
    </source>
</evidence>
<sequence length="482" mass="54029">MAASKLASLSILFILVLTLTAVVSVRADYDDITGSAAAVDSSAFKIELDQLKSKIHALESHIDEKTKELKGKDDMIALKEKIIQEKVDSIGSLQSELSSLQNNGKTDAQEQVRKAHARAGKLEKQVDKLAKELETQQTKKEALEARASEAEKKISELNLKLADLAKINEEQKSKIRKTERALKIAEEELLKTKSEATSKAKELMENVLYIHESSVNVMHLSYVDNTLLRLANGLLARMKSDGNSQEVLEFGEGLYNISVGKTVHGAWLPPWLAVQLVHWQSLVQTHWNEHGKPAMELSIQRKWVPAIKEQWVVIATQVEPHVQSLTAKSVEIYEASKTTITAHVIRVQEIVDPYFQEAKKFSEPYIDQVATVTKPHVDKVRVVLKPYTKEAVDAYGKFLESATTYHDQVQGIVQETLEKHELTKPLATKDSIWFIASALLALPIFILARACSSIFCKKSKKPVRNAQTSHSRRKAKRGYPDK</sequence>
<organism evidence="4 5">
    <name type="scientific">Populus tomentosa</name>
    <name type="common">Chinese white poplar</name>
    <dbReference type="NCBI Taxonomy" id="118781"/>
    <lineage>
        <taxon>Eukaryota</taxon>
        <taxon>Viridiplantae</taxon>
        <taxon>Streptophyta</taxon>
        <taxon>Embryophyta</taxon>
        <taxon>Tracheophyta</taxon>
        <taxon>Spermatophyta</taxon>
        <taxon>Magnoliopsida</taxon>
        <taxon>eudicotyledons</taxon>
        <taxon>Gunneridae</taxon>
        <taxon>Pentapetalae</taxon>
        <taxon>rosids</taxon>
        <taxon>fabids</taxon>
        <taxon>Malpighiales</taxon>
        <taxon>Salicaceae</taxon>
        <taxon>Saliceae</taxon>
        <taxon>Populus</taxon>
    </lineage>
</organism>
<gene>
    <name evidence="4" type="ORF">POTOM_024412</name>
</gene>